<keyword evidence="5" id="KW-1185">Reference proteome</keyword>
<accession>A0AAV9U721</accession>
<keyword evidence="1" id="KW-0863">Zinc-finger</keyword>
<feature type="domain" description="C3H1-type" evidence="3">
    <location>
        <begin position="107"/>
        <end position="136"/>
    </location>
</feature>
<evidence type="ECO:0000313" key="5">
    <source>
        <dbReference type="Proteomes" id="UP001375240"/>
    </source>
</evidence>
<dbReference type="AlphaFoldDB" id="A0AAV9U721"/>
<dbReference type="InterPro" id="IPR000571">
    <property type="entry name" value="Znf_CCCH"/>
</dbReference>
<evidence type="ECO:0000256" key="1">
    <source>
        <dbReference type="PROSITE-ProRule" id="PRU00723"/>
    </source>
</evidence>
<dbReference type="Gene3D" id="3.80.10.10">
    <property type="entry name" value="Ribonuclease Inhibitor"/>
    <property type="match status" value="1"/>
</dbReference>
<feature type="compositionally biased region" description="Polar residues" evidence="2">
    <location>
        <begin position="8"/>
        <end position="17"/>
    </location>
</feature>
<dbReference type="Proteomes" id="UP001375240">
    <property type="component" value="Unassembled WGS sequence"/>
</dbReference>
<protein>
    <recommendedName>
        <fullName evidence="3">C3H1-type domain-containing protein</fullName>
    </recommendedName>
</protein>
<dbReference type="SUPFAM" id="SSF52047">
    <property type="entry name" value="RNI-like"/>
    <property type="match status" value="1"/>
</dbReference>
<name>A0AAV9U721_9PEZI</name>
<dbReference type="InterPro" id="IPR032675">
    <property type="entry name" value="LRR_dom_sf"/>
</dbReference>
<evidence type="ECO:0000313" key="4">
    <source>
        <dbReference type="EMBL" id="KAK6336099.1"/>
    </source>
</evidence>
<feature type="zinc finger region" description="C3H1-type" evidence="1">
    <location>
        <begin position="107"/>
        <end position="136"/>
    </location>
</feature>
<proteinExistence type="predicted"/>
<keyword evidence="1" id="KW-0862">Zinc</keyword>
<evidence type="ECO:0000256" key="2">
    <source>
        <dbReference type="SAM" id="MobiDB-lite"/>
    </source>
</evidence>
<reference evidence="4 5" key="1">
    <citation type="submission" date="2019-10" db="EMBL/GenBank/DDBJ databases">
        <authorList>
            <person name="Palmer J.M."/>
        </authorList>
    </citation>
    <scope>NUCLEOTIDE SEQUENCE [LARGE SCALE GENOMIC DNA]</scope>
    <source>
        <strain evidence="4 5">TWF696</strain>
    </source>
</reference>
<feature type="region of interest" description="Disordered" evidence="2">
    <location>
        <begin position="1"/>
        <end position="45"/>
    </location>
</feature>
<organism evidence="4 5">
    <name type="scientific">Orbilia brochopaga</name>
    <dbReference type="NCBI Taxonomy" id="3140254"/>
    <lineage>
        <taxon>Eukaryota</taxon>
        <taxon>Fungi</taxon>
        <taxon>Dikarya</taxon>
        <taxon>Ascomycota</taxon>
        <taxon>Pezizomycotina</taxon>
        <taxon>Orbiliomycetes</taxon>
        <taxon>Orbiliales</taxon>
        <taxon>Orbiliaceae</taxon>
        <taxon>Orbilia</taxon>
    </lineage>
</organism>
<sequence length="444" mass="49479">MAIWFNPPIQSQSMNAQSPSPVLPPSSSSSPAANPPSSPSNRYTYPPMYPTNQFYHGTQYMSRQAGLTPYQYSMIMQPLPLQQLPMETNAIIANPVRSMPRVKRMEDLKAIPCPYLKNKGFCRFNENRCRYNHNFSHHRVEDDTEEEKSFNQAPVISTEESPATENTTPPLIQTAITVKNDEIPARNNVYMQDQPTFKETEKVQAVGNQANGKPEKTFTLNPPSKLYAAYDPEKMPDDKVYRVLNRKNPIDDARLSSIDQKTGQRMPIATDIREVRFEKSFGKAFDSHLRSISSHEGLAQSLSFLSITNASGLTDEAVIDFSFKCIPKVIILGGANQITDAGFLSLVLNCKGLEYLEITGYDNKIGRLTSSCLRMLTESPTVGKTLKEIVVKHHSISSQAALELSGARQTLAITTGNRVPGAKDLNIHLWCAGRLAFVNNFAVE</sequence>
<dbReference type="GO" id="GO:0008270">
    <property type="term" value="F:zinc ion binding"/>
    <property type="evidence" value="ECO:0007669"/>
    <property type="project" value="UniProtKB-KW"/>
</dbReference>
<comment type="caution">
    <text evidence="4">The sequence shown here is derived from an EMBL/GenBank/DDBJ whole genome shotgun (WGS) entry which is preliminary data.</text>
</comment>
<gene>
    <name evidence="4" type="ORF">TWF696_001667</name>
</gene>
<dbReference type="PROSITE" id="PS50103">
    <property type="entry name" value="ZF_C3H1"/>
    <property type="match status" value="1"/>
</dbReference>
<dbReference type="EMBL" id="JAVHNQ010000011">
    <property type="protein sequence ID" value="KAK6336099.1"/>
    <property type="molecule type" value="Genomic_DNA"/>
</dbReference>
<evidence type="ECO:0000259" key="3">
    <source>
        <dbReference type="PROSITE" id="PS50103"/>
    </source>
</evidence>
<keyword evidence="1" id="KW-0479">Metal-binding</keyword>